<dbReference type="Pfam" id="PF02333">
    <property type="entry name" value="Phytase"/>
    <property type="match status" value="1"/>
</dbReference>
<dbReference type="PROSITE" id="PS51662">
    <property type="entry name" value="BP_PHYTASE"/>
    <property type="match status" value="1"/>
</dbReference>
<sequence length="366" mass="39373">MSFRFALCLMVLFLPSCASLPPPTPVVARDEASAPPISNNRLGQITSWWGDGRAPTALVNAGFVAIAPTTGGLDVRDFAGGIEQRLPAGALSDIDVAALPLLNSYAVVVGGAERSSGRTRIVFFRLDSSDNQPMRRWGEIVTDLSDPRGFCMRQIDPGVSVVVFDRRGEARHLTITQGPDGGLVSREVQRFRIDRPGTGCAIVTGENHLYVGHARRGFWRYSLNPQVTSPPRFMGQSGPPSIPRSVSVSVLSTLPHSYLASLDHNHAAISLWRIERDDLRWLGRVELRDGPDGPRVLNLGSLDGYGGELEGFPGGVVIVHGRVGRGTPTLKFVDWSAVLDALGIASRPGNRSVQPRLAPVLAPGDP</sequence>
<evidence type="ECO:0000259" key="2">
    <source>
        <dbReference type="PROSITE" id="PS51662"/>
    </source>
</evidence>
<dbReference type="EMBL" id="BSOY01000027">
    <property type="protein sequence ID" value="GLS01465.1"/>
    <property type="molecule type" value="Genomic_DNA"/>
</dbReference>
<organism evidence="3 4">
    <name type="scientific">Brevundimonas denitrificans</name>
    <dbReference type="NCBI Taxonomy" id="1443434"/>
    <lineage>
        <taxon>Bacteria</taxon>
        <taxon>Pseudomonadati</taxon>
        <taxon>Pseudomonadota</taxon>
        <taxon>Alphaproteobacteria</taxon>
        <taxon>Caulobacterales</taxon>
        <taxon>Caulobacteraceae</taxon>
        <taxon>Brevundimonas</taxon>
    </lineage>
</organism>
<dbReference type="Gene3D" id="2.120.10.30">
    <property type="entry name" value="TolB, C-terminal domain"/>
    <property type="match status" value="1"/>
</dbReference>
<dbReference type="InterPro" id="IPR003431">
    <property type="entry name" value="B-propeller_Phytase"/>
</dbReference>
<protein>
    <recommendedName>
        <fullName evidence="2">BPP domain-containing protein</fullName>
    </recommendedName>
</protein>
<keyword evidence="4" id="KW-1185">Reference proteome</keyword>
<dbReference type="Proteomes" id="UP001156921">
    <property type="component" value="Unassembled WGS sequence"/>
</dbReference>
<dbReference type="SUPFAM" id="SSF50956">
    <property type="entry name" value="Thermostable phytase (3-phytase)"/>
    <property type="match status" value="1"/>
</dbReference>
<evidence type="ECO:0000256" key="1">
    <source>
        <dbReference type="SAM" id="SignalP"/>
    </source>
</evidence>
<name>A0ABQ6BHF9_9CAUL</name>
<dbReference type="InterPro" id="IPR011042">
    <property type="entry name" value="6-blade_b-propeller_TolB-like"/>
</dbReference>
<proteinExistence type="predicted"/>
<dbReference type="RefSeq" id="WP_284222322.1">
    <property type="nucleotide sequence ID" value="NZ_BSOY01000027.1"/>
</dbReference>
<evidence type="ECO:0000313" key="4">
    <source>
        <dbReference type="Proteomes" id="UP001156921"/>
    </source>
</evidence>
<feature type="chain" id="PRO_5047443362" description="BPP domain-containing protein" evidence="1">
    <location>
        <begin position="19"/>
        <end position="366"/>
    </location>
</feature>
<gene>
    <name evidence="3" type="ORF">GCM10007859_14800</name>
</gene>
<evidence type="ECO:0000313" key="3">
    <source>
        <dbReference type="EMBL" id="GLS01465.1"/>
    </source>
</evidence>
<feature type="domain" description="BPP" evidence="2">
    <location>
        <begin position="18"/>
        <end position="342"/>
    </location>
</feature>
<keyword evidence="1" id="KW-0732">Signal</keyword>
<reference evidence="4" key="1">
    <citation type="journal article" date="2019" name="Int. J. Syst. Evol. Microbiol.">
        <title>The Global Catalogue of Microorganisms (GCM) 10K type strain sequencing project: providing services to taxonomists for standard genome sequencing and annotation.</title>
        <authorList>
            <consortium name="The Broad Institute Genomics Platform"/>
            <consortium name="The Broad Institute Genome Sequencing Center for Infectious Disease"/>
            <person name="Wu L."/>
            <person name="Ma J."/>
        </authorList>
    </citation>
    <scope>NUCLEOTIDE SEQUENCE [LARGE SCALE GENOMIC DNA]</scope>
    <source>
        <strain evidence="4">NBRC 110107</strain>
    </source>
</reference>
<comment type="caution">
    <text evidence="3">The sequence shown here is derived from an EMBL/GenBank/DDBJ whole genome shotgun (WGS) entry which is preliminary data.</text>
</comment>
<accession>A0ABQ6BHF9</accession>
<feature type="signal peptide" evidence="1">
    <location>
        <begin position="1"/>
        <end position="18"/>
    </location>
</feature>